<evidence type="ECO:0000313" key="9">
    <source>
        <dbReference type="EMBL" id="CAL1579154.1"/>
    </source>
</evidence>
<organism evidence="9 10">
    <name type="scientific">Knipowitschia caucasica</name>
    <name type="common">Caucasian dwarf goby</name>
    <name type="synonym">Pomatoschistus caucasicus</name>
    <dbReference type="NCBI Taxonomy" id="637954"/>
    <lineage>
        <taxon>Eukaryota</taxon>
        <taxon>Metazoa</taxon>
        <taxon>Chordata</taxon>
        <taxon>Craniata</taxon>
        <taxon>Vertebrata</taxon>
        <taxon>Euteleostomi</taxon>
        <taxon>Actinopterygii</taxon>
        <taxon>Neopterygii</taxon>
        <taxon>Teleostei</taxon>
        <taxon>Neoteleostei</taxon>
        <taxon>Acanthomorphata</taxon>
        <taxon>Gobiaria</taxon>
        <taxon>Gobiiformes</taxon>
        <taxon>Gobioidei</taxon>
        <taxon>Gobiidae</taxon>
        <taxon>Gobiinae</taxon>
        <taxon>Knipowitschia</taxon>
    </lineage>
</organism>
<evidence type="ECO:0000259" key="8">
    <source>
        <dbReference type="PROSITE" id="PS50157"/>
    </source>
</evidence>
<dbReference type="PROSITE" id="PS50157">
    <property type="entry name" value="ZINC_FINGER_C2H2_2"/>
    <property type="match status" value="7"/>
</dbReference>
<reference evidence="9 10" key="1">
    <citation type="submission" date="2024-04" db="EMBL/GenBank/DDBJ databases">
        <authorList>
            <person name="Waldvogel A.-M."/>
            <person name="Schoenle A."/>
        </authorList>
    </citation>
    <scope>NUCLEOTIDE SEQUENCE [LARGE SCALE GENOMIC DNA]</scope>
</reference>
<feature type="domain" description="C2H2-type" evidence="8">
    <location>
        <begin position="205"/>
        <end position="232"/>
    </location>
</feature>
<dbReference type="FunFam" id="3.30.160.60:FF:000176">
    <property type="entry name" value="zinc finger protein 70"/>
    <property type="match status" value="1"/>
</dbReference>
<comment type="subcellular location">
    <subcellularLocation>
        <location evidence="1">Nucleus</location>
    </subcellularLocation>
</comment>
<protein>
    <recommendedName>
        <fullName evidence="8">C2H2-type domain-containing protein</fullName>
    </recommendedName>
</protein>
<feature type="domain" description="C2H2-type" evidence="8">
    <location>
        <begin position="148"/>
        <end position="175"/>
    </location>
</feature>
<evidence type="ECO:0000256" key="7">
    <source>
        <dbReference type="PROSITE-ProRule" id="PRU00042"/>
    </source>
</evidence>
<keyword evidence="2" id="KW-0479">Metal-binding</keyword>
<dbReference type="GO" id="GO:0000978">
    <property type="term" value="F:RNA polymerase II cis-regulatory region sequence-specific DNA binding"/>
    <property type="evidence" value="ECO:0007669"/>
    <property type="project" value="TreeGrafter"/>
</dbReference>
<proteinExistence type="predicted"/>
<dbReference type="InterPro" id="IPR036236">
    <property type="entry name" value="Znf_C2H2_sf"/>
</dbReference>
<name>A0AAV2JV28_KNICA</name>
<dbReference type="SUPFAM" id="SSF57667">
    <property type="entry name" value="beta-beta-alpha zinc fingers"/>
    <property type="match status" value="4"/>
</dbReference>
<dbReference type="Gene3D" id="3.30.160.60">
    <property type="entry name" value="Classic Zinc Finger"/>
    <property type="match status" value="7"/>
</dbReference>
<evidence type="ECO:0000256" key="3">
    <source>
        <dbReference type="ARBA" id="ARBA00022737"/>
    </source>
</evidence>
<gene>
    <name evidence="9" type="ORF">KC01_LOCUS10246</name>
</gene>
<evidence type="ECO:0000256" key="6">
    <source>
        <dbReference type="ARBA" id="ARBA00023242"/>
    </source>
</evidence>
<evidence type="ECO:0000256" key="1">
    <source>
        <dbReference type="ARBA" id="ARBA00004123"/>
    </source>
</evidence>
<feature type="domain" description="C2H2-type" evidence="8">
    <location>
        <begin position="85"/>
        <end position="112"/>
    </location>
</feature>
<evidence type="ECO:0000313" key="10">
    <source>
        <dbReference type="Proteomes" id="UP001497482"/>
    </source>
</evidence>
<feature type="domain" description="C2H2-type" evidence="8">
    <location>
        <begin position="176"/>
        <end position="203"/>
    </location>
</feature>
<dbReference type="SMART" id="SM00355">
    <property type="entry name" value="ZnF_C2H2"/>
    <property type="match status" value="7"/>
</dbReference>
<feature type="domain" description="C2H2-type" evidence="8">
    <location>
        <begin position="113"/>
        <end position="141"/>
    </location>
</feature>
<accession>A0AAV2JV28</accession>
<feature type="domain" description="C2H2-type" evidence="8">
    <location>
        <begin position="263"/>
        <end position="290"/>
    </location>
</feature>
<evidence type="ECO:0000256" key="4">
    <source>
        <dbReference type="ARBA" id="ARBA00022771"/>
    </source>
</evidence>
<keyword evidence="6" id="KW-0539">Nucleus</keyword>
<dbReference type="GO" id="GO:0003700">
    <property type="term" value="F:DNA-binding transcription factor activity"/>
    <property type="evidence" value="ECO:0007669"/>
    <property type="project" value="TreeGrafter"/>
</dbReference>
<sequence length="321" mass="37322">MSVTLQNLSPAPTLTPHRDMQSYSLQHLDAQTRDRLFRCQLRLHRLPHTEEKCSGLKQESTGGPHESDRDFKHSDQIKQEILLHISCQYCRKRFYSTSALKRHLLDHTEDRPYKCDQCELAYTRMGNLRRHCLYAHVESKPRDDSDGHSCQYCSRSFPSEAFLKMHVRIHTGTRPFVCEHCHKAFTQMGYLQKHRLCHDPEREAFHCHFCKNTYSSSFNLKRHLGSHTGERPFKCELCGKAFKRLGHLQKHTHGHHRVQASAHSCQNCPKVFSSPHELQRHVCLRTEEEPCKCERCVSDCKQTEIVKTESSSQSQSVPGSC</sequence>
<dbReference type="GO" id="GO:0006357">
    <property type="term" value="P:regulation of transcription by RNA polymerase II"/>
    <property type="evidence" value="ECO:0007669"/>
    <property type="project" value="TreeGrafter"/>
</dbReference>
<dbReference type="GO" id="GO:0008270">
    <property type="term" value="F:zinc ion binding"/>
    <property type="evidence" value="ECO:0007669"/>
    <property type="project" value="UniProtKB-KW"/>
</dbReference>
<dbReference type="InterPro" id="IPR013087">
    <property type="entry name" value="Znf_C2H2_type"/>
</dbReference>
<keyword evidence="4 7" id="KW-0863">Zinc-finger</keyword>
<evidence type="ECO:0000256" key="5">
    <source>
        <dbReference type="ARBA" id="ARBA00022833"/>
    </source>
</evidence>
<dbReference type="EMBL" id="OZ035836">
    <property type="protein sequence ID" value="CAL1579154.1"/>
    <property type="molecule type" value="Genomic_DNA"/>
</dbReference>
<keyword evidence="10" id="KW-1185">Reference proteome</keyword>
<dbReference type="Proteomes" id="UP001497482">
    <property type="component" value="Chromosome 14"/>
</dbReference>
<evidence type="ECO:0000256" key="2">
    <source>
        <dbReference type="ARBA" id="ARBA00022723"/>
    </source>
</evidence>
<dbReference type="AlphaFoldDB" id="A0AAV2JV28"/>
<dbReference type="PANTHER" id="PTHR24390:SF79">
    <property type="entry name" value="ASPARAGINE-RICH ZINC FINGER PROTEIN AZF1"/>
    <property type="match status" value="1"/>
</dbReference>
<keyword evidence="3" id="KW-0677">Repeat</keyword>
<dbReference type="PROSITE" id="PS00028">
    <property type="entry name" value="ZINC_FINGER_C2H2_1"/>
    <property type="match status" value="6"/>
</dbReference>
<dbReference type="Pfam" id="PF00096">
    <property type="entry name" value="zf-C2H2"/>
    <property type="match status" value="4"/>
</dbReference>
<feature type="domain" description="C2H2-type" evidence="8">
    <location>
        <begin position="233"/>
        <end position="261"/>
    </location>
</feature>
<dbReference type="PANTHER" id="PTHR24390">
    <property type="entry name" value="ZINC FINGER PROTEIN"/>
    <property type="match status" value="1"/>
</dbReference>
<keyword evidence="5" id="KW-0862">Zinc</keyword>
<dbReference type="FunFam" id="3.30.160.60:FF:000688">
    <property type="entry name" value="zinc finger protein 197 isoform X1"/>
    <property type="match status" value="1"/>
</dbReference>
<dbReference type="GO" id="GO:0005634">
    <property type="term" value="C:nucleus"/>
    <property type="evidence" value="ECO:0007669"/>
    <property type="project" value="UniProtKB-SubCell"/>
</dbReference>